<feature type="domain" description="Teneurin-like YD-shell" evidence="3">
    <location>
        <begin position="63"/>
        <end position="171"/>
    </location>
</feature>
<proteinExistence type="predicted"/>
<dbReference type="Proteomes" id="UP000663570">
    <property type="component" value="Chromosome"/>
</dbReference>
<evidence type="ECO:0000313" key="4">
    <source>
        <dbReference type="EMBL" id="QSI77861.1"/>
    </source>
</evidence>
<dbReference type="Gene3D" id="2.180.10.10">
    <property type="entry name" value="RHS repeat-associated core"/>
    <property type="match status" value="1"/>
</dbReference>
<organism evidence="4 5">
    <name type="scientific">Niveibacterium microcysteis</name>
    <dbReference type="NCBI Taxonomy" id="2811415"/>
    <lineage>
        <taxon>Bacteria</taxon>
        <taxon>Pseudomonadati</taxon>
        <taxon>Pseudomonadota</taxon>
        <taxon>Betaproteobacteria</taxon>
        <taxon>Rhodocyclales</taxon>
        <taxon>Rhodocyclaceae</taxon>
        <taxon>Niveibacterium</taxon>
    </lineage>
</organism>
<dbReference type="Pfam" id="PF25023">
    <property type="entry name" value="TEN_YD-shell"/>
    <property type="match status" value="1"/>
</dbReference>
<dbReference type="RefSeq" id="WP_206255160.1">
    <property type="nucleotide sequence ID" value="NZ_CP071060.1"/>
</dbReference>
<protein>
    <recommendedName>
        <fullName evidence="3">Teneurin-like YD-shell domain-containing protein</fullName>
    </recommendedName>
</protein>
<sequence length="176" mass="18913">MQEHIRNLLICIALALVAQPVFAGEAPARAPSACDGPVVCAGDQEQIRHPRSGKLILLRSGALFIQYHYDPQGLLEIAEASDGRAVRLAYDTRGRVIHMWATTDGAQAKRELRFAYGDTERPIRIELLGTGVITVRYDADGEIAAVRSPSGAATALGVTQAFQALMALVKPPCPPL</sequence>
<evidence type="ECO:0000256" key="1">
    <source>
        <dbReference type="ARBA" id="ARBA00022737"/>
    </source>
</evidence>
<evidence type="ECO:0000259" key="3">
    <source>
        <dbReference type="Pfam" id="PF25023"/>
    </source>
</evidence>
<keyword evidence="5" id="KW-1185">Reference proteome</keyword>
<feature type="signal peptide" evidence="2">
    <location>
        <begin position="1"/>
        <end position="23"/>
    </location>
</feature>
<accession>A0ABX7M8F0</accession>
<keyword evidence="2" id="KW-0732">Signal</keyword>
<reference evidence="4 5" key="1">
    <citation type="submission" date="2021-02" db="EMBL/GenBank/DDBJ databases">
        <title>Niveibacterium changnyeongensis HC41.</title>
        <authorList>
            <person name="Kang M."/>
        </authorList>
    </citation>
    <scope>NUCLEOTIDE SEQUENCE [LARGE SCALE GENOMIC DNA]</scope>
    <source>
        <strain evidence="4 5">HC41</strain>
    </source>
</reference>
<evidence type="ECO:0000256" key="2">
    <source>
        <dbReference type="SAM" id="SignalP"/>
    </source>
</evidence>
<evidence type="ECO:0000313" key="5">
    <source>
        <dbReference type="Proteomes" id="UP000663570"/>
    </source>
</evidence>
<gene>
    <name evidence="4" type="ORF">JY500_04200</name>
</gene>
<dbReference type="InterPro" id="IPR056823">
    <property type="entry name" value="TEN-like_YD-shell"/>
</dbReference>
<dbReference type="EMBL" id="CP071060">
    <property type="protein sequence ID" value="QSI77861.1"/>
    <property type="molecule type" value="Genomic_DNA"/>
</dbReference>
<feature type="chain" id="PRO_5045776825" description="Teneurin-like YD-shell domain-containing protein" evidence="2">
    <location>
        <begin position="24"/>
        <end position="176"/>
    </location>
</feature>
<keyword evidence="1" id="KW-0677">Repeat</keyword>
<name>A0ABX7M8F0_9RHOO</name>